<comment type="similarity">
    <text evidence="1 4">Belongs to the pyrroline-5-carboxylate reductase family.</text>
</comment>
<evidence type="ECO:0000259" key="5">
    <source>
        <dbReference type="Pfam" id="PF03807"/>
    </source>
</evidence>
<dbReference type="EMBL" id="JAKGTI010000003">
    <property type="protein sequence ID" value="MCF4099572.1"/>
    <property type="molecule type" value="Genomic_DNA"/>
</dbReference>
<dbReference type="SUPFAM" id="SSF48179">
    <property type="entry name" value="6-phosphogluconate dehydrogenase C-terminal domain-like"/>
    <property type="match status" value="1"/>
</dbReference>
<evidence type="ECO:0000256" key="2">
    <source>
        <dbReference type="ARBA" id="ARBA00022857"/>
    </source>
</evidence>
<evidence type="ECO:0000256" key="4">
    <source>
        <dbReference type="HAMAP-Rule" id="MF_01925"/>
    </source>
</evidence>
<evidence type="ECO:0000313" key="7">
    <source>
        <dbReference type="EMBL" id="MCF4099572.1"/>
    </source>
</evidence>
<gene>
    <name evidence="4" type="primary">proC</name>
    <name evidence="7" type="ORF">L1I42_13840</name>
</gene>
<evidence type="ECO:0000256" key="1">
    <source>
        <dbReference type="ARBA" id="ARBA00005525"/>
    </source>
</evidence>
<comment type="catalytic activity">
    <reaction evidence="4">
        <text>L-proline + NADP(+) = (S)-1-pyrroline-5-carboxylate + NADPH + 2 H(+)</text>
        <dbReference type="Rhea" id="RHEA:14109"/>
        <dbReference type="ChEBI" id="CHEBI:15378"/>
        <dbReference type="ChEBI" id="CHEBI:17388"/>
        <dbReference type="ChEBI" id="CHEBI:57783"/>
        <dbReference type="ChEBI" id="CHEBI:58349"/>
        <dbReference type="ChEBI" id="CHEBI:60039"/>
        <dbReference type="EC" id="1.5.1.2"/>
    </reaction>
</comment>
<comment type="catalytic activity">
    <reaction evidence="4">
        <text>L-proline + NAD(+) = (S)-1-pyrroline-5-carboxylate + NADH + 2 H(+)</text>
        <dbReference type="Rhea" id="RHEA:14105"/>
        <dbReference type="ChEBI" id="CHEBI:15378"/>
        <dbReference type="ChEBI" id="CHEBI:17388"/>
        <dbReference type="ChEBI" id="CHEBI:57540"/>
        <dbReference type="ChEBI" id="CHEBI:57945"/>
        <dbReference type="ChEBI" id="CHEBI:60039"/>
        <dbReference type="EC" id="1.5.1.2"/>
    </reaction>
</comment>
<dbReference type="InterPro" id="IPR000304">
    <property type="entry name" value="Pyrroline-COOH_reductase"/>
</dbReference>
<proteinExistence type="inferred from homology"/>
<evidence type="ECO:0000259" key="6">
    <source>
        <dbReference type="Pfam" id="PF14748"/>
    </source>
</evidence>
<keyword evidence="4" id="KW-0641">Proline biosynthesis</keyword>
<dbReference type="Pfam" id="PF14748">
    <property type="entry name" value="P5CR_dimer"/>
    <property type="match status" value="1"/>
</dbReference>
<keyword evidence="8" id="KW-1185">Reference proteome</keyword>
<dbReference type="SUPFAM" id="SSF51735">
    <property type="entry name" value="NAD(P)-binding Rossmann-fold domains"/>
    <property type="match status" value="1"/>
</dbReference>
<comment type="pathway">
    <text evidence="4">Amino-acid biosynthesis; L-proline biosynthesis; L-proline from L-glutamate 5-semialdehyde: step 1/1.</text>
</comment>
<dbReference type="Gene3D" id="3.40.50.720">
    <property type="entry name" value="NAD(P)-binding Rossmann-like Domain"/>
    <property type="match status" value="1"/>
</dbReference>
<evidence type="ECO:0000313" key="8">
    <source>
        <dbReference type="Proteomes" id="UP001201217"/>
    </source>
</evidence>
<sequence>MTTTIGLIGGSGALGGALATALLQQEPFADLDLWISNRSGAAPEFASHDNVYVTSDNQKLVTACDIVFLSVPPAQFKKLKIDARDRLVISVMAGITIEDIAEATGASRIVRAMSSPAAAKGLAYSPWVATAKVTSKDREAVRKIFSAAGITDELEEESHLNHFTAMTGPVPGFVAYFAQCMVDHAVKQGIAPEIAERAVRQLFLASGQFLADETATPAEQVQAMVDYAGTTAAGLTNMIESDLSDAISEGLLAAARKAEQMR</sequence>
<comment type="function">
    <text evidence="4">Catalyzes the reduction of 1-pyrroline-5-carboxylate (PCA) to L-proline.</text>
</comment>
<comment type="subcellular location">
    <subcellularLocation>
        <location evidence="4">Cytoplasm</location>
    </subcellularLocation>
</comment>
<feature type="domain" description="Pyrroline-5-carboxylate reductase dimerisation" evidence="6">
    <location>
        <begin position="157"/>
        <end position="261"/>
    </location>
</feature>
<protein>
    <recommendedName>
        <fullName evidence="4">Pyrroline-5-carboxylate reductase</fullName>
        <shortName evidence="4">P5C reductase</shortName>
        <shortName evidence="4">P5CR</shortName>
        <ecNumber evidence="4">1.5.1.2</ecNumber>
    </recommendedName>
    <alternativeName>
        <fullName evidence="4">PCA reductase</fullName>
    </alternativeName>
</protein>
<dbReference type="InterPro" id="IPR029036">
    <property type="entry name" value="P5CR_dimer"/>
</dbReference>
<dbReference type="PANTHER" id="PTHR11645">
    <property type="entry name" value="PYRROLINE-5-CARBOXYLATE REDUCTASE"/>
    <property type="match status" value="1"/>
</dbReference>
<organism evidence="7 8">
    <name type="scientific">Maritalea mediterranea</name>
    <dbReference type="NCBI Taxonomy" id="2909667"/>
    <lineage>
        <taxon>Bacteria</taxon>
        <taxon>Pseudomonadati</taxon>
        <taxon>Pseudomonadota</taxon>
        <taxon>Alphaproteobacteria</taxon>
        <taxon>Hyphomicrobiales</taxon>
        <taxon>Devosiaceae</taxon>
        <taxon>Maritalea</taxon>
    </lineage>
</organism>
<evidence type="ECO:0000256" key="3">
    <source>
        <dbReference type="ARBA" id="ARBA00023002"/>
    </source>
</evidence>
<dbReference type="InterPro" id="IPR008927">
    <property type="entry name" value="6-PGluconate_DH-like_C_sf"/>
</dbReference>
<dbReference type="InterPro" id="IPR036291">
    <property type="entry name" value="NAD(P)-bd_dom_sf"/>
</dbReference>
<dbReference type="Proteomes" id="UP001201217">
    <property type="component" value="Unassembled WGS sequence"/>
</dbReference>
<dbReference type="InterPro" id="IPR028939">
    <property type="entry name" value="P5C_Rdtase_cat_N"/>
</dbReference>
<name>A0ABS9E9Q9_9HYPH</name>
<reference evidence="7 8" key="1">
    <citation type="submission" date="2022-01" db="EMBL/GenBank/DDBJ databases">
        <title>Maritalea mediterranea sp. nov., isolated from marine plastic residues from the Malva-rosa beach (Valencia, Spain).</title>
        <authorList>
            <person name="Vidal-Verdu A."/>
            <person name="Molina-Menor E."/>
            <person name="Pascual J."/>
            <person name="Pereto J."/>
            <person name="Porcar M."/>
        </authorList>
    </citation>
    <scope>NUCLEOTIDE SEQUENCE [LARGE SCALE GENOMIC DNA]</scope>
    <source>
        <strain evidence="7 8">P4.10X</strain>
    </source>
</reference>
<dbReference type="HAMAP" id="MF_01925">
    <property type="entry name" value="P5C_reductase"/>
    <property type="match status" value="1"/>
</dbReference>
<keyword evidence="4" id="KW-0963">Cytoplasm</keyword>
<keyword evidence="3 4" id="KW-0560">Oxidoreductase</keyword>
<dbReference type="Gene3D" id="1.10.3730.10">
    <property type="entry name" value="ProC C-terminal domain-like"/>
    <property type="match status" value="1"/>
</dbReference>
<dbReference type="EC" id="1.5.1.2" evidence="4"/>
<comment type="caution">
    <text evidence="7">The sequence shown here is derived from an EMBL/GenBank/DDBJ whole genome shotgun (WGS) entry which is preliminary data.</text>
</comment>
<dbReference type="RefSeq" id="WP_236115262.1">
    <property type="nucleotide sequence ID" value="NZ_JAKGTI010000003.1"/>
</dbReference>
<feature type="domain" description="Pyrroline-5-carboxylate reductase catalytic N-terminal" evidence="5">
    <location>
        <begin position="4"/>
        <end position="94"/>
    </location>
</feature>
<dbReference type="PIRSF" id="PIRSF000193">
    <property type="entry name" value="Pyrrol-5-carb_rd"/>
    <property type="match status" value="1"/>
</dbReference>
<dbReference type="PANTHER" id="PTHR11645:SF0">
    <property type="entry name" value="PYRROLINE-5-CARBOXYLATE REDUCTASE 3"/>
    <property type="match status" value="1"/>
</dbReference>
<dbReference type="Pfam" id="PF03807">
    <property type="entry name" value="F420_oxidored"/>
    <property type="match status" value="1"/>
</dbReference>
<keyword evidence="4" id="KW-0028">Amino-acid biosynthesis</keyword>
<accession>A0ABS9E9Q9</accession>
<keyword evidence="2 4" id="KW-0521">NADP</keyword>